<keyword evidence="4" id="KW-1185">Reference proteome</keyword>
<dbReference type="Proteomes" id="UP000553632">
    <property type="component" value="Unassembled WGS sequence"/>
</dbReference>
<dbReference type="Proteomes" id="UP000574390">
    <property type="component" value="Unassembled WGS sequence"/>
</dbReference>
<protein>
    <submittedName>
        <fullName evidence="3">Uncharacterized protein</fullName>
    </submittedName>
</protein>
<gene>
    <name evidence="2" type="ORF">FOZ62_006972</name>
    <name evidence="3" type="ORF">FOZ63_005222</name>
</gene>
<proteinExistence type="predicted"/>
<evidence type="ECO:0000313" key="4">
    <source>
        <dbReference type="Proteomes" id="UP000553632"/>
    </source>
</evidence>
<keyword evidence="1" id="KW-0732">Signal</keyword>
<dbReference type="EMBL" id="JABANM010038115">
    <property type="protein sequence ID" value="KAF4678753.1"/>
    <property type="molecule type" value="Genomic_DNA"/>
</dbReference>
<dbReference type="AlphaFoldDB" id="A0A7J6QB63"/>
<dbReference type="EMBL" id="JABANO010034634">
    <property type="protein sequence ID" value="KAF4704840.1"/>
    <property type="molecule type" value="Genomic_DNA"/>
</dbReference>
<evidence type="ECO:0000256" key="1">
    <source>
        <dbReference type="SAM" id="SignalP"/>
    </source>
</evidence>
<comment type="caution">
    <text evidence="3">The sequence shown here is derived from an EMBL/GenBank/DDBJ whole genome shotgun (WGS) entry which is preliminary data.</text>
</comment>
<evidence type="ECO:0000313" key="2">
    <source>
        <dbReference type="EMBL" id="KAF4678753.1"/>
    </source>
</evidence>
<evidence type="ECO:0000313" key="3">
    <source>
        <dbReference type="EMBL" id="KAF4704840.1"/>
    </source>
</evidence>
<organism evidence="3 4">
    <name type="scientific">Perkinsus olseni</name>
    <name type="common">Perkinsus atlanticus</name>
    <dbReference type="NCBI Taxonomy" id="32597"/>
    <lineage>
        <taxon>Eukaryota</taxon>
        <taxon>Sar</taxon>
        <taxon>Alveolata</taxon>
        <taxon>Perkinsozoa</taxon>
        <taxon>Perkinsea</taxon>
        <taxon>Perkinsida</taxon>
        <taxon>Perkinsidae</taxon>
        <taxon>Perkinsus</taxon>
    </lineage>
</organism>
<feature type="signal peptide" evidence="1">
    <location>
        <begin position="1"/>
        <end position="21"/>
    </location>
</feature>
<reference evidence="4 5" key="1">
    <citation type="submission" date="2020-04" db="EMBL/GenBank/DDBJ databases">
        <title>Perkinsus olseni comparative genomics.</title>
        <authorList>
            <person name="Bogema D.R."/>
        </authorList>
    </citation>
    <scope>NUCLEOTIDE SEQUENCE [LARGE SCALE GENOMIC DNA]</scope>
    <source>
        <strain evidence="2">ATCC PRA-205</strain>
        <strain evidence="3 4">ATCC PRA-207</strain>
    </source>
</reference>
<sequence length="182" mass="20908">MAINFTTSIVSLLSVLTLVLSTPKVSVERTHKADVCLIEYPYVEVKVSRTKRPRDFLEPNFFEASTQVGRDKYTAKYKDGALDCRFKTWISDPNDLKYGGYPSEDVLGHVLGKDYAANYPFTADYDHIMRLVSTVTDETCKKVAQFILEHPHVPYNNDGDIPWLRKYLLSMKGGWELRSRNF</sequence>
<feature type="chain" id="PRO_5036400679" evidence="1">
    <location>
        <begin position="22"/>
        <end position="182"/>
    </location>
</feature>
<accession>A0A7J6QB63</accession>
<evidence type="ECO:0000313" key="5">
    <source>
        <dbReference type="Proteomes" id="UP000574390"/>
    </source>
</evidence>
<name>A0A7J6QB63_PEROL</name>